<dbReference type="EMBL" id="AGQS02005685">
    <property type="protein sequence ID" value="KYF39646.1"/>
    <property type="molecule type" value="Genomic_DNA"/>
</dbReference>
<dbReference type="Proteomes" id="UP000074247">
    <property type="component" value="Unassembled WGS sequence"/>
</dbReference>
<feature type="compositionally biased region" description="Basic and acidic residues" evidence="1">
    <location>
        <begin position="92"/>
        <end position="101"/>
    </location>
</feature>
<accession>A0A139XLJ2</accession>
<name>A0A139XLJ2_TOXGO</name>
<proteinExistence type="predicted"/>
<gene>
    <name evidence="2" type="ORF">TGARI_366290</name>
</gene>
<protein>
    <submittedName>
        <fullName evidence="2">Uncharacterized protein</fullName>
    </submittedName>
</protein>
<dbReference type="AlphaFoldDB" id="A0A139XLJ2"/>
<organism evidence="2 3">
    <name type="scientific">Toxoplasma gondii ARI</name>
    <dbReference type="NCBI Taxonomy" id="1074872"/>
    <lineage>
        <taxon>Eukaryota</taxon>
        <taxon>Sar</taxon>
        <taxon>Alveolata</taxon>
        <taxon>Apicomplexa</taxon>
        <taxon>Conoidasida</taxon>
        <taxon>Coccidia</taxon>
        <taxon>Eucoccidiorida</taxon>
        <taxon>Eimeriorina</taxon>
        <taxon>Sarcocystidae</taxon>
        <taxon>Toxoplasma</taxon>
    </lineage>
</organism>
<evidence type="ECO:0000256" key="1">
    <source>
        <dbReference type="SAM" id="MobiDB-lite"/>
    </source>
</evidence>
<sequence>MSTACEGHCQYMVLKGKNVCRVQETVLCIRTDITKHPPEHSCSKMQHSTVGQRFSSGPTLKSESSKTDTKMKVHRLQPSKIRGVDRSGVYKGETKGDKATT</sequence>
<evidence type="ECO:0000313" key="2">
    <source>
        <dbReference type="EMBL" id="KYF39646.1"/>
    </source>
</evidence>
<reference evidence="2 3" key="1">
    <citation type="journal article" date="2016" name="Nat. Commun.">
        <title>Local admixture of amplified and diversified secreted pathogenesis determinants shapes mosaic Toxoplasma gondii genomes.</title>
        <authorList>
            <person name="Lorenzi H."/>
            <person name="Khan A."/>
            <person name="Behnke M.S."/>
            <person name="Namasivayam S."/>
            <person name="Swapna L.S."/>
            <person name="Hadjithomas M."/>
            <person name="Karamycheva S."/>
            <person name="Pinney D."/>
            <person name="Brunk B.P."/>
            <person name="Ajioka J.W."/>
            <person name="Ajzenberg D."/>
            <person name="Boothroyd J.C."/>
            <person name="Boyle J.P."/>
            <person name="Darde M.L."/>
            <person name="Diaz-Miranda M.A."/>
            <person name="Dubey J.P."/>
            <person name="Fritz H.M."/>
            <person name="Gennari S.M."/>
            <person name="Gregory B.D."/>
            <person name="Kim K."/>
            <person name="Saeij J.P."/>
            <person name="Su C."/>
            <person name="White M.W."/>
            <person name="Zhu X.Q."/>
            <person name="Howe D.K."/>
            <person name="Rosenthal B.M."/>
            <person name="Grigg M.E."/>
            <person name="Parkinson J."/>
            <person name="Liu L."/>
            <person name="Kissinger J.C."/>
            <person name="Roos D.S."/>
            <person name="Sibley L.D."/>
        </authorList>
    </citation>
    <scope>NUCLEOTIDE SEQUENCE [LARGE SCALE GENOMIC DNA]</scope>
    <source>
        <strain evidence="2 3">ARI</strain>
    </source>
</reference>
<feature type="region of interest" description="Disordered" evidence="1">
    <location>
        <begin position="38"/>
        <end position="101"/>
    </location>
</feature>
<dbReference type="VEuPathDB" id="ToxoDB:TGARI_366290"/>
<evidence type="ECO:0000313" key="3">
    <source>
        <dbReference type="Proteomes" id="UP000074247"/>
    </source>
</evidence>
<comment type="caution">
    <text evidence="2">The sequence shown here is derived from an EMBL/GenBank/DDBJ whole genome shotgun (WGS) entry which is preliminary data.</text>
</comment>
<feature type="compositionally biased region" description="Polar residues" evidence="1">
    <location>
        <begin position="43"/>
        <end position="62"/>
    </location>
</feature>